<dbReference type="SUPFAM" id="SSF53383">
    <property type="entry name" value="PLP-dependent transferases"/>
    <property type="match status" value="1"/>
</dbReference>
<dbReference type="InterPro" id="IPR015422">
    <property type="entry name" value="PyrdxlP-dep_Trfase_small"/>
</dbReference>
<dbReference type="RefSeq" id="WP_135402331.1">
    <property type="nucleotide sequence ID" value="NZ_SRME01000001.1"/>
</dbReference>
<dbReference type="AlphaFoldDB" id="A0A4Z0W6C9"/>
<gene>
    <name evidence="9" type="ORF">E4650_00045</name>
</gene>
<proteinExistence type="inferred from homology"/>
<dbReference type="OrthoDB" id="9810913at2"/>
<dbReference type="CDD" id="cd00616">
    <property type="entry name" value="AHBA_syn"/>
    <property type="match status" value="1"/>
</dbReference>
<dbReference type="Proteomes" id="UP000297288">
    <property type="component" value="Unassembled WGS sequence"/>
</dbReference>
<keyword evidence="4 7" id="KW-0663">Pyridoxal phosphate</keyword>
<dbReference type="Gene3D" id="3.90.1150.10">
    <property type="entry name" value="Aspartate Aminotransferase, domain 1"/>
    <property type="match status" value="1"/>
</dbReference>
<evidence type="ECO:0000256" key="1">
    <source>
        <dbReference type="ARBA" id="ARBA00001933"/>
    </source>
</evidence>
<dbReference type="PANTHER" id="PTHR30244:SF34">
    <property type="entry name" value="DTDP-4-AMINO-4,6-DIDEOXYGALACTOSE TRANSAMINASE"/>
    <property type="match status" value="1"/>
</dbReference>
<dbReference type="InterPro" id="IPR000653">
    <property type="entry name" value="DegT/StrS_aminotransferase"/>
</dbReference>
<evidence type="ECO:0000313" key="9">
    <source>
        <dbReference type="EMBL" id="TGG88634.1"/>
    </source>
</evidence>
<organism evidence="9 10">
    <name type="scientific">Geotoga petraea</name>
    <dbReference type="NCBI Taxonomy" id="28234"/>
    <lineage>
        <taxon>Bacteria</taxon>
        <taxon>Thermotogati</taxon>
        <taxon>Thermotogota</taxon>
        <taxon>Thermotogae</taxon>
        <taxon>Petrotogales</taxon>
        <taxon>Petrotogaceae</taxon>
        <taxon>Geotoga</taxon>
    </lineage>
</organism>
<evidence type="ECO:0000256" key="7">
    <source>
        <dbReference type="PIRSR" id="PIRSR000390-2"/>
    </source>
</evidence>
<evidence type="ECO:0000256" key="6">
    <source>
        <dbReference type="PIRSR" id="PIRSR000390-1"/>
    </source>
</evidence>
<dbReference type="Pfam" id="PF01041">
    <property type="entry name" value="DegT_DnrJ_EryC1"/>
    <property type="match status" value="1"/>
</dbReference>
<comment type="caution">
    <text evidence="9">The sequence shown here is derived from an EMBL/GenBank/DDBJ whole genome shotgun (WGS) entry which is preliminary data.</text>
</comment>
<dbReference type="InterPro" id="IPR015424">
    <property type="entry name" value="PyrdxlP-dep_Trfase"/>
</dbReference>
<reference evidence="9 10" key="1">
    <citation type="submission" date="2019-04" db="EMBL/GenBank/DDBJ databases">
        <title>Draft genome sequence data and analysis of a Fermenting Bacterium, Geotoga petraea strain HO-Geo1, isolated from heavy-oil petroleum reservoir in Russia.</title>
        <authorList>
            <person name="Grouzdev D.S."/>
            <person name="Semenova E.M."/>
            <person name="Sokolova D.S."/>
            <person name="Tourova T.P."/>
            <person name="Poltaraus A.B."/>
            <person name="Nazina T.N."/>
        </authorList>
    </citation>
    <scope>NUCLEOTIDE SEQUENCE [LARGE SCALE GENOMIC DNA]</scope>
    <source>
        <strain evidence="9 10">HO-Geo1</strain>
    </source>
</reference>
<sequence length="368" mass="41597">MIKITTPVLGEEELKEVKKVLDSGYLVQNKYVKLIEEFISKYVGTKHAVAVSSGTAALHLSLLSLGIKEGDEVIVPDFTFPATVNVVEMVGAKPILVDIDPETFCINTEEIESKITNNTKAIIPVHEFGNSADMDEIIKVSKKYNLKIIEDAACALGTEYKKKKIGSIGDIGCFSFHPRKSVTTGEGGIITTNDPEIYEKLQILRNHGISKVEGKVDFVLPGYNYRLTDIQAAIGIVQLKKLEEIIDKKINLAEIYNRELKNIDKIRAPKYQEEVRHTYQTYHVILSESINRDEVIKELKKNEIESNYGAYAIHALKYYREKYKLDDSEFENSLKAYNQGLALPLSYEMDEKDVIFVVKKLKEIIQKG</sequence>
<dbReference type="PANTHER" id="PTHR30244">
    <property type="entry name" value="TRANSAMINASE"/>
    <property type="match status" value="1"/>
</dbReference>
<accession>A0A4Z0W6C9</accession>
<evidence type="ECO:0000256" key="4">
    <source>
        <dbReference type="ARBA" id="ARBA00022898"/>
    </source>
</evidence>
<feature type="modified residue" description="N6-(pyridoxal phosphate)lysine" evidence="7">
    <location>
        <position position="180"/>
    </location>
</feature>
<dbReference type="GO" id="GO:0008483">
    <property type="term" value="F:transaminase activity"/>
    <property type="evidence" value="ECO:0007669"/>
    <property type="project" value="UniProtKB-KW"/>
</dbReference>
<comment type="cofactor">
    <cofactor evidence="1">
        <name>pyridoxal 5'-phosphate</name>
        <dbReference type="ChEBI" id="CHEBI:597326"/>
    </cofactor>
</comment>
<dbReference type="FunFam" id="3.40.640.10:FF:000090">
    <property type="entry name" value="Pyridoxal phosphate-dependent aminotransferase"/>
    <property type="match status" value="1"/>
</dbReference>
<evidence type="ECO:0000256" key="5">
    <source>
        <dbReference type="ARBA" id="ARBA00037999"/>
    </source>
</evidence>
<name>A0A4Z0W6C9_9BACT</name>
<dbReference type="PIRSF" id="PIRSF000390">
    <property type="entry name" value="PLP_StrS"/>
    <property type="match status" value="1"/>
</dbReference>
<keyword evidence="2 9" id="KW-0032">Aminotransferase</keyword>
<evidence type="ECO:0000313" key="10">
    <source>
        <dbReference type="Proteomes" id="UP000297288"/>
    </source>
</evidence>
<dbReference type="GO" id="GO:0030170">
    <property type="term" value="F:pyridoxal phosphate binding"/>
    <property type="evidence" value="ECO:0007669"/>
    <property type="project" value="TreeGrafter"/>
</dbReference>
<comment type="similarity">
    <text evidence="5 8">Belongs to the DegT/DnrJ/EryC1 family.</text>
</comment>
<dbReference type="Gene3D" id="3.40.640.10">
    <property type="entry name" value="Type I PLP-dependent aspartate aminotransferase-like (Major domain)"/>
    <property type="match status" value="1"/>
</dbReference>
<evidence type="ECO:0000256" key="2">
    <source>
        <dbReference type="ARBA" id="ARBA00022576"/>
    </source>
</evidence>
<dbReference type="EMBL" id="SRME01000001">
    <property type="protein sequence ID" value="TGG88634.1"/>
    <property type="molecule type" value="Genomic_DNA"/>
</dbReference>
<feature type="active site" description="Proton acceptor" evidence="6">
    <location>
        <position position="180"/>
    </location>
</feature>
<protein>
    <submittedName>
        <fullName evidence="9">DegT/DnrJ/EryC1/StrS family aminotransferase</fullName>
    </submittedName>
</protein>
<evidence type="ECO:0000256" key="3">
    <source>
        <dbReference type="ARBA" id="ARBA00022679"/>
    </source>
</evidence>
<dbReference type="InterPro" id="IPR015421">
    <property type="entry name" value="PyrdxlP-dep_Trfase_major"/>
</dbReference>
<dbReference type="GO" id="GO:0000271">
    <property type="term" value="P:polysaccharide biosynthetic process"/>
    <property type="evidence" value="ECO:0007669"/>
    <property type="project" value="TreeGrafter"/>
</dbReference>
<evidence type="ECO:0000256" key="8">
    <source>
        <dbReference type="RuleBase" id="RU004508"/>
    </source>
</evidence>
<keyword evidence="3 9" id="KW-0808">Transferase</keyword>